<dbReference type="PANTHER" id="PTHR22953">
    <property type="entry name" value="ACID PHOSPHATASE RELATED"/>
    <property type="match status" value="1"/>
</dbReference>
<dbReference type="CDD" id="cd00063">
    <property type="entry name" value="FN3"/>
    <property type="match status" value="1"/>
</dbReference>
<proteinExistence type="predicted"/>
<dbReference type="InterPro" id="IPR039331">
    <property type="entry name" value="PAPs-like"/>
</dbReference>
<dbReference type="SUPFAM" id="SSF49363">
    <property type="entry name" value="Purple acid phosphatase, N-terminal domain"/>
    <property type="match status" value="1"/>
</dbReference>
<gene>
    <name evidence="4" type="ORF">EZ437_10450</name>
</gene>
<dbReference type="PANTHER" id="PTHR22953:SF153">
    <property type="entry name" value="PURPLE ACID PHOSPHATASE"/>
    <property type="match status" value="1"/>
</dbReference>
<reference evidence="4 5" key="1">
    <citation type="submission" date="2019-02" db="EMBL/GenBank/DDBJ databases">
        <title>Pedobacter sp. RP-1-14 sp. nov., isolated from Arctic soil.</title>
        <authorList>
            <person name="Dahal R.H."/>
        </authorList>
    </citation>
    <scope>NUCLEOTIDE SEQUENCE [LARGE SCALE GENOMIC DNA]</scope>
    <source>
        <strain evidence="4 5">RP-1-14</strain>
    </source>
</reference>
<feature type="domain" description="Calcineurin-like phosphoesterase" evidence="2">
    <location>
        <begin position="162"/>
        <end position="354"/>
    </location>
</feature>
<evidence type="ECO:0000256" key="1">
    <source>
        <dbReference type="ARBA" id="ARBA00022729"/>
    </source>
</evidence>
<keyword evidence="5" id="KW-1185">Reference proteome</keyword>
<dbReference type="InterPro" id="IPR003961">
    <property type="entry name" value="FN3_dom"/>
</dbReference>
<organism evidence="4 5">
    <name type="scientific">Pedobacter psychroterrae</name>
    <dbReference type="NCBI Taxonomy" id="2530453"/>
    <lineage>
        <taxon>Bacteria</taxon>
        <taxon>Pseudomonadati</taxon>
        <taxon>Bacteroidota</taxon>
        <taxon>Sphingobacteriia</taxon>
        <taxon>Sphingobacteriales</taxon>
        <taxon>Sphingobacteriaceae</taxon>
        <taxon>Pedobacter</taxon>
    </lineage>
</organism>
<evidence type="ECO:0000259" key="3">
    <source>
        <dbReference type="Pfam" id="PF16656"/>
    </source>
</evidence>
<dbReference type="Gene3D" id="3.60.21.10">
    <property type="match status" value="1"/>
</dbReference>
<dbReference type="EMBL" id="SJSL01000002">
    <property type="protein sequence ID" value="TCD01176.1"/>
    <property type="molecule type" value="Genomic_DNA"/>
</dbReference>
<dbReference type="GO" id="GO:0003993">
    <property type="term" value="F:acid phosphatase activity"/>
    <property type="evidence" value="ECO:0007669"/>
    <property type="project" value="InterPro"/>
</dbReference>
<dbReference type="GO" id="GO:0046872">
    <property type="term" value="F:metal ion binding"/>
    <property type="evidence" value="ECO:0007669"/>
    <property type="project" value="InterPro"/>
</dbReference>
<dbReference type="Pfam" id="PF00149">
    <property type="entry name" value="Metallophos"/>
    <property type="match status" value="1"/>
</dbReference>
<protein>
    <submittedName>
        <fullName evidence="4">Metallophosphoesterase family protein</fullName>
    </submittedName>
</protein>
<sequence length="409" mass="46505">MEKELTGLPRRDFIGNVSKIGILGTLAAFLPGSTSAEVLESLVAKPEEGHVFLAKPYLQAPAPDSMTIRWITNKLCYSWVEYGETDLSVKAHNVSDGLVDAHNRINQVYLSGLKPGTKYNYKVLSKEIIDFKPYSLKYGETISSDTYSFTTPQINPSSVSWLIMNDIHDRPESIPHLMNLKGTDDYDYVFYNGDIFDYQTDEQQIIDHMLKPSIEAFASTKPFMFVRGNHETRGKFRRELKNYFSNKGDKGYYAYQWGPVYNIVLDTGEDKPDDAPVYAGIVDFDSYRREQAKWVEEVMKSTAFKKAKFRVVMMHIPHFHSGDWHGPMHCRELFAPLFKKYKVDMVISGHTHKYGVWPPSEEHAYPIIIGGGPSDGNRTLIKIKADAKTLKMSMLKDDGSEVGSYTLNS</sequence>
<evidence type="ECO:0000259" key="2">
    <source>
        <dbReference type="Pfam" id="PF00149"/>
    </source>
</evidence>
<dbReference type="InterPro" id="IPR029052">
    <property type="entry name" value="Metallo-depent_PP-like"/>
</dbReference>
<dbReference type="OrthoDB" id="596345at2"/>
<keyword evidence="1" id="KW-0732">Signal</keyword>
<comment type="caution">
    <text evidence="4">The sequence shown here is derived from an EMBL/GenBank/DDBJ whole genome shotgun (WGS) entry which is preliminary data.</text>
</comment>
<dbReference type="Pfam" id="PF16656">
    <property type="entry name" value="Pur_ac_phosph_N"/>
    <property type="match status" value="1"/>
</dbReference>
<dbReference type="Proteomes" id="UP000293347">
    <property type="component" value="Unassembled WGS sequence"/>
</dbReference>
<name>A0A4R0NKQ7_9SPHI</name>
<dbReference type="Gene3D" id="2.60.40.380">
    <property type="entry name" value="Purple acid phosphatase-like, N-terminal"/>
    <property type="match status" value="1"/>
</dbReference>
<dbReference type="InterPro" id="IPR008963">
    <property type="entry name" value="Purple_acid_Pase-like_N"/>
</dbReference>
<evidence type="ECO:0000313" key="4">
    <source>
        <dbReference type="EMBL" id="TCD01176.1"/>
    </source>
</evidence>
<evidence type="ECO:0000313" key="5">
    <source>
        <dbReference type="Proteomes" id="UP000293347"/>
    </source>
</evidence>
<dbReference type="AlphaFoldDB" id="A0A4R0NKQ7"/>
<dbReference type="SUPFAM" id="SSF56300">
    <property type="entry name" value="Metallo-dependent phosphatases"/>
    <property type="match status" value="1"/>
</dbReference>
<accession>A0A4R0NKQ7</accession>
<dbReference type="InterPro" id="IPR004843">
    <property type="entry name" value="Calcineurin-like_PHP"/>
</dbReference>
<dbReference type="RefSeq" id="WP_131595868.1">
    <property type="nucleotide sequence ID" value="NZ_SJSL01000002.1"/>
</dbReference>
<dbReference type="InterPro" id="IPR015914">
    <property type="entry name" value="PAPs_N"/>
</dbReference>
<feature type="domain" description="Purple acid phosphatase N-terminal" evidence="3">
    <location>
        <begin position="59"/>
        <end position="151"/>
    </location>
</feature>